<keyword evidence="2" id="KW-0235">DNA replication</keyword>
<evidence type="ECO:0000256" key="4">
    <source>
        <dbReference type="ARBA" id="ARBA00023204"/>
    </source>
</evidence>
<protein>
    <recommendedName>
        <fullName evidence="8">DNA ligase domain protein</fullName>
    </recommendedName>
</protein>
<dbReference type="GO" id="GO:0006260">
    <property type="term" value="P:DNA replication"/>
    <property type="evidence" value="ECO:0007669"/>
    <property type="project" value="UniProtKB-KW"/>
</dbReference>
<dbReference type="InterPro" id="IPR050326">
    <property type="entry name" value="NAD_dep_DNA_ligaseB"/>
</dbReference>
<dbReference type="Gene3D" id="3.30.1490.70">
    <property type="match status" value="1"/>
</dbReference>
<dbReference type="Gene3D" id="3.30.470.30">
    <property type="entry name" value="DNA ligase/mRNA capping enzyme"/>
    <property type="match status" value="1"/>
</dbReference>
<dbReference type="SUPFAM" id="SSF56091">
    <property type="entry name" value="DNA ligase/mRNA capping enzyme, catalytic domain"/>
    <property type="match status" value="1"/>
</dbReference>
<evidence type="ECO:0000256" key="2">
    <source>
        <dbReference type="ARBA" id="ARBA00022705"/>
    </source>
</evidence>
<dbReference type="AlphaFoldDB" id="A0A6C0CK88"/>
<dbReference type="GO" id="GO:0006281">
    <property type="term" value="P:DNA repair"/>
    <property type="evidence" value="ECO:0007669"/>
    <property type="project" value="UniProtKB-KW"/>
</dbReference>
<dbReference type="GO" id="GO:0008270">
    <property type="term" value="F:zinc ion binding"/>
    <property type="evidence" value="ECO:0007669"/>
    <property type="project" value="InterPro"/>
</dbReference>
<keyword evidence="1" id="KW-0436">Ligase</keyword>
<proteinExistence type="predicted"/>
<dbReference type="GO" id="GO:0005524">
    <property type="term" value="F:ATP binding"/>
    <property type="evidence" value="ECO:0007669"/>
    <property type="project" value="InterPro"/>
</dbReference>
<dbReference type="GO" id="GO:0006310">
    <property type="term" value="P:DNA recombination"/>
    <property type="evidence" value="ECO:0007669"/>
    <property type="project" value="InterPro"/>
</dbReference>
<evidence type="ECO:0008006" key="8">
    <source>
        <dbReference type="Google" id="ProtNLM"/>
    </source>
</evidence>
<evidence type="ECO:0000259" key="5">
    <source>
        <dbReference type="PROSITE" id="PS50160"/>
    </source>
</evidence>
<evidence type="ECO:0000256" key="1">
    <source>
        <dbReference type="ARBA" id="ARBA00022598"/>
    </source>
</evidence>
<feature type="domain" description="ATP-dependent DNA ligase family profile" evidence="5">
    <location>
        <begin position="179"/>
        <end position="249"/>
    </location>
</feature>
<accession>A0A6C0CK88</accession>
<organism evidence="7">
    <name type="scientific">viral metagenome</name>
    <dbReference type="NCBI Taxonomy" id="1070528"/>
    <lineage>
        <taxon>unclassified sequences</taxon>
        <taxon>metagenomes</taxon>
        <taxon>organismal metagenomes</taxon>
    </lineage>
</organism>
<reference evidence="7" key="1">
    <citation type="journal article" date="2020" name="Nature">
        <title>Giant virus diversity and host interactions through global metagenomics.</title>
        <authorList>
            <person name="Schulz F."/>
            <person name="Roux S."/>
            <person name="Paez-Espino D."/>
            <person name="Jungbluth S."/>
            <person name="Walsh D.A."/>
            <person name="Denef V.J."/>
            <person name="McMahon K.D."/>
            <person name="Konstantinidis K.T."/>
            <person name="Eloe-Fadrosh E.A."/>
            <person name="Kyrpides N.C."/>
            <person name="Woyke T."/>
        </authorList>
    </citation>
    <scope>NUCLEOTIDE SEQUENCE</scope>
    <source>
        <strain evidence="7">GVMAG-M-3300021354-14</strain>
    </source>
</reference>
<evidence type="ECO:0000313" key="7">
    <source>
        <dbReference type="EMBL" id="QHT05018.1"/>
    </source>
</evidence>
<keyword evidence="3" id="KW-0227">DNA damage</keyword>
<dbReference type="GO" id="GO:0003910">
    <property type="term" value="F:DNA ligase (ATP) activity"/>
    <property type="evidence" value="ECO:0007669"/>
    <property type="project" value="InterPro"/>
</dbReference>
<dbReference type="PROSITE" id="PS50966">
    <property type="entry name" value="ZF_SWIM"/>
    <property type="match status" value="1"/>
</dbReference>
<dbReference type="Pfam" id="PF01068">
    <property type="entry name" value="DNA_ligase_A_M"/>
    <property type="match status" value="1"/>
</dbReference>
<keyword evidence="4" id="KW-0234">DNA repair</keyword>
<name>A0A6C0CK88_9ZZZZ</name>
<evidence type="ECO:0000259" key="6">
    <source>
        <dbReference type="PROSITE" id="PS50966"/>
    </source>
</evidence>
<dbReference type="PANTHER" id="PTHR47810">
    <property type="entry name" value="DNA LIGASE"/>
    <property type="match status" value="1"/>
</dbReference>
<dbReference type="PROSITE" id="PS50160">
    <property type="entry name" value="DNA_LIGASE_A3"/>
    <property type="match status" value="1"/>
</dbReference>
<dbReference type="InterPro" id="IPR007527">
    <property type="entry name" value="Znf_SWIM"/>
</dbReference>
<feature type="domain" description="SWIM-type" evidence="6">
    <location>
        <begin position="21"/>
        <end position="60"/>
    </location>
</feature>
<dbReference type="EMBL" id="MN739448">
    <property type="protein sequence ID" value="QHT05018.1"/>
    <property type="molecule type" value="Genomic_DNA"/>
</dbReference>
<dbReference type="PROSITE" id="PS51257">
    <property type="entry name" value="PROKAR_LIPOPROTEIN"/>
    <property type="match status" value="1"/>
</dbReference>
<dbReference type="CDD" id="cd07896">
    <property type="entry name" value="Adenylation_kDNA_ligase_like"/>
    <property type="match status" value="1"/>
</dbReference>
<dbReference type="InterPro" id="IPR012310">
    <property type="entry name" value="DNA_ligase_ATP-dep_cent"/>
</dbReference>
<dbReference type="PANTHER" id="PTHR47810:SF1">
    <property type="entry name" value="DNA LIGASE B"/>
    <property type="match status" value="1"/>
</dbReference>
<evidence type="ECO:0000256" key="3">
    <source>
        <dbReference type="ARBA" id="ARBA00022763"/>
    </source>
</evidence>
<sequence length="322" mass="37502">MALDMRKGSPKWKLNVPNTTYTISWSGYLLFCSCPAFKYQRLPVSERLCKHIKFQFPAYMPITQSLYPVEKFPAPQLPLFGEYDADKHDISKWFWSEKYDGVRCYWNGKTLLTRNGNSIRAPDDFMAMLPKNVKLDGELAGPHDSFERTLEALQVGPPCHHWSSIRFHVFDMPTDDEITFYDRYQDLLFLNREHPSRAWKVVTQHRVENLDDMKRRLKNMTREGAEGIVLRNPNGFYRRGRNVKVGLKWKLVTYGNGEVVSKGEKRGSYLIAETVEPPVQFMLHISPHDDVNIRVGSRIRFCFRGRTSSGKPKFPAFENVNK</sequence>